<reference evidence="4" key="1">
    <citation type="submission" date="2021-02" db="EMBL/GenBank/DDBJ databases">
        <authorList>
            <person name="Dougan E. K."/>
            <person name="Rhodes N."/>
            <person name="Thang M."/>
            <person name="Chan C."/>
        </authorList>
    </citation>
    <scope>NUCLEOTIDE SEQUENCE</scope>
</reference>
<feature type="region of interest" description="Disordered" evidence="2">
    <location>
        <begin position="278"/>
        <end position="299"/>
    </location>
</feature>
<evidence type="ECO:0000313" key="4">
    <source>
        <dbReference type="EMBL" id="CAE8603675.1"/>
    </source>
</evidence>
<dbReference type="Pfam" id="PF13405">
    <property type="entry name" value="EF-hand_6"/>
    <property type="match status" value="1"/>
</dbReference>
<feature type="domain" description="EF-hand" evidence="3">
    <location>
        <begin position="334"/>
        <end position="369"/>
    </location>
</feature>
<keyword evidence="5" id="KW-1185">Reference proteome</keyword>
<proteinExistence type="predicted"/>
<evidence type="ECO:0000256" key="2">
    <source>
        <dbReference type="SAM" id="MobiDB-lite"/>
    </source>
</evidence>
<name>A0A813EXW9_POLGL</name>
<keyword evidence="1" id="KW-0106">Calcium</keyword>
<dbReference type="InterPro" id="IPR011992">
    <property type="entry name" value="EF-hand-dom_pair"/>
</dbReference>
<dbReference type="EMBL" id="CAJNNV010015623">
    <property type="protein sequence ID" value="CAE8603675.1"/>
    <property type="molecule type" value="Genomic_DNA"/>
</dbReference>
<evidence type="ECO:0000313" key="5">
    <source>
        <dbReference type="Proteomes" id="UP000654075"/>
    </source>
</evidence>
<evidence type="ECO:0000256" key="1">
    <source>
        <dbReference type="ARBA" id="ARBA00022837"/>
    </source>
</evidence>
<evidence type="ECO:0000259" key="3">
    <source>
        <dbReference type="PROSITE" id="PS50222"/>
    </source>
</evidence>
<dbReference type="InterPro" id="IPR022074">
    <property type="entry name" value="DUF3626"/>
</dbReference>
<sequence>MEVLVLGDGGSCDTLPRDGLLQFSVLGSDAKNRVVPLSAVGKGDLICLKFPQENAVQHGNLQVKVLQPTHAGRLSCAAGEFRYTLPLDSIGGAEGSAKAEIELLVRPLQSTAEGGPQPPAIEDEKLAAAATQAGETSSARRKLEKASTIERYVQEKSIRQLLEGLAQSLMEDMPEVTKAEAAPRAPGPASVEDRLRLILSEHPYLEADGPEAHPMRELLKTCRANLAAALPGEAEKNLAAISKGLERADPVPELTANELGEVAEAVGSQLAAFLEGHPYLDPDRASDNNDNSNNNNSSSHPLQYFVARCRESLAANQLREAAAHLQRVISGQGEDMKQLAEAFKRFDIDGSGELDTTEFQYLCRYLGFDEATNHEKVSLSDFELFVGQHGGLQKMFEVRRRNVARSRSDVFSAEHVAVSVGSRVRSYFYLGGKKSQRWQEAQVLSLVGVPGCADAAGGAVLLEFGFGAGGSDGAGRWKVPPGWILSTIEDAEIARALREVGILDEQQSFWAAVFPESEMRAIARLSSCQRAALAQVRQQASVSHERALPGLRESFARLGFGEAELQQVFSWVQDLAPVVVHIHIDSVGAFLESDGFYRNQFETHTSCGALDDGNQTRVGWERDLFGTAYDDAKPFERPKYGALSVMNDYRGVVSAQQYGDSYMVLKDVRLRCTFASTDSGGIAGSRLAVLDKYAHVLQEFNDDELKGLIAVANATAAGGSPQLLRGSSADPTAEWITTGFPELKQQTGRWYFEMELSEGCETPQVGVVTTEFRQNPFA</sequence>
<dbReference type="InterPro" id="IPR002048">
    <property type="entry name" value="EF_hand_dom"/>
</dbReference>
<dbReference type="Gene3D" id="1.10.238.10">
    <property type="entry name" value="EF-hand"/>
    <property type="match status" value="1"/>
</dbReference>
<dbReference type="PROSITE" id="PS50222">
    <property type="entry name" value="EF_HAND_2"/>
    <property type="match status" value="1"/>
</dbReference>
<feature type="compositionally biased region" description="Basic and acidic residues" evidence="2">
    <location>
        <begin position="278"/>
        <end position="287"/>
    </location>
</feature>
<organism evidence="4 5">
    <name type="scientific">Polarella glacialis</name>
    <name type="common">Dinoflagellate</name>
    <dbReference type="NCBI Taxonomy" id="89957"/>
    <lineage>
        <taxon>Eukaryota</taxon>
        <taxon>Sar</taxon>
        <taxon>Alveolata</taxon>
        <taxon>Dinophyceae</taxon>
        <taxon>Suessiales</taxon>
        <taxon>Suessiaceae</taxon>
        <taxon>Polarella</taxon>
    </lineage>
</organism>
<dbReference type="Pfam" id="PF12294">
    <property type="entry name" value="DUF3626"/>
    <property type="match status" value="1"/>
</dbReference>
<comment type="caution">
    <text evidence="4">The sequence shown here is derived from an EMBL/GenBank/DDBJ whole genome shotgun (WGS) entry which is preliminary data.</text>
</comment>
<dbReference type="PROSITE" id="PS00018">
    <property type="entry name" value="EF_HAND_1"/>
    <property type="match status" value="1"/>
</dbReference>
<feature type="non-terminal residue" evidence="4">
    <location>
        <position position="1"/>
    </location>
</feature>
<dbReference type="SUPFAM" id="SSF47473">
    <property type="entry name" value="EF-hand"/>
    <property type="match status" value="1"/>
</dbReference>
<dbReference type="InterPro" id="IPR018247">
    <property type="entry name" value="EF_Hand_1_Ca_BS"/>
</dbReference>
<accession>A0A813EXW9</accession>
<dbReference type="Proteomes" id="UP000654075">
    <property type="component" value="Unassembled WGS sequence"/>
</dbReference>
<gene>
    <name evidence="4" type="ORF">PGLA1383_LOCUS21881</name>
</gene>
<dbReference type="AlphaFoldDB" id="A0A813EXW9"/>
<dbReference type="GO" id="GO:0005509">
    <property type="term" value="F:calcium ion binding"/>
    <property type="evidence" value="ECO:0007669"/>
    <property type="project" value="InterPro"/>
</dbReference>
<feature type="compositionally biased region" description="Low complexity" evidence="2">
    <location>
        <begin position="288"/>
        <end position="299"/>
    </location>
</feature>
<protein>
    <recommendedName>
        <fullName evidence="3">EF-hand domain-containing protein</fullName>
    </recommendedName>
</protein>